<protein>
    <submittedName>
        <fullName evidence="1">Uncharacterized protein</fullName>
    </submittedName>
</protein>
<accession>A0A4Y1QZJ0</accession>
<proteinExistence type="predicted"/>
<name>A0A4Y1QZJ0_PRUDU</name>
<dbReference type="AlphaFoldDB" id="A0A4Y1QZJ0"/>
<dbReference type="EMBL" id="AP019298">
    <property type="protein sequence ID" value="BBG97233.1"/>
    <property type="molecule type" value="Genomic_DNA"/>
</dbReference>
<reference evidence="1" key="1">
    <citation type="journal article" date="2019" name="Science">
        <title>Mutation of a bHLH transcription factor allowed almond domestication.</title>
        <authorList>
            <person name="Sanchez-Perez R."/>
            <person name="Pavan S."/>
            <person name="Mazzeo R."/>
            <person name="Moldovan C."/>
            <person name="Aiese Cigliano R."/>
            <person name="Del Cueto J."/>
            <person name="Ricciardi F."/>
            <person name="Lotti C."/>
            <person name="Ricciardi L."/>
            <person name="Dicenta F."/>
            <person name="Lopez-Marques R.L."/>
            <person name="Lindberg Moller B."/>
        </authorList>
    </citation>
    <scope>NUCLEOTIDE SEQUENCE</scope>
</reference>
<evidence type="ECO:0000313" key="1">
    <source>
        <dbReference type="EMBL" id="BBG97233.1"/>
    </source>
</evidence>
<sequence>MKGCMVQVGKHGSSKKIKTGHLHDLMRDLCMSKAKEENFLHIIHYYTFGDIKQTPNGRVQRLAIYLEKQLWDIVRGVMKIMHIYCNWNSKILRSLLRDFTLLRVLKFENTLDLRARCCDFKIPNQNVSSDLDDFVK</sequence>
<organism evidence="1">
    <name type="scientific">Prunus dulcis</name>
    <name type="common">Almond</name>
    <name type="synonym">Amygdalus dulcis</name>
    <dbReference type="NCBI Taxonomy" id="3755"/>
    <lineage>
        <taxon>Eukaryota</taxon>
        <taxon>Viridiplantae</taxon>
        <taxon>Streptophyta</taxon>
        <taxon>Embryophyta</taxon>
        <taxon>Tracheophyta</taxon>
        <taxon>Spermatophyta</taxon>
        <taxon>Magnoliopsida</taxon>
        <taxon>eudicotyledons</taxon>
        <taxon>Gunneridae</taxon>
        <taxon>Pentapetalae</taxon>
        <taxon>rosids</taxon>
        <taxon>fabids</taxon>
        <taxon>Rosales</taxon>
        <taxon>Rosaceae</taxon>
        <taxon>Amygdaloideae</taxon>
        <taxon>Amygdaleae</taxon>
        <taxon>Prunus</taxon>
    </lineage>
</organism>
<gene>
    <name evidence="1" type="ORF">Prudu_006286</name>
</gene>